<sequence>MNNDKQSESNVNLELGKYLEEDLISLTDDEVTGGGTPTITIPISIAISGWVSDKTCPTSVCTRAC</sequence>
<proteinExistence type="predicted"/>
<reference evidence="1 2" key="2">
    <citation type="submission" date="2024-03" db="EMBL/GenBank/DDBJ databases">
        <title>The Genome Sequence of Enterococcus sp. DIV0727d.</title>
        <authorList>
            <consortium name="The Broad Institute Genomics Platform"/>
            <consortium name="The Broad Institute Microbial Omics Core"/>
            <consortium name="The Broad Institute Genomic Center for Infectious Diseases"/>
            <person name="Earl A."/>
            <person name="Manson A."/>
            <person name="Gilmore M."/>
            <person name="Schwartman J."/>
            <person name="Shea T."/>
            <person name="Abouelleil A."/>
            <person name="Cao P."/>
            <person name="Chapman S."/>
            <person name="Cusick C."/>
            <person name="Young S."/>
            <person name="Neafsey D."/>
            <person name="Nusbaum C."/>
            <person name="Birren B."/>
        </authorList>
    </citation>
    <scope>NUCLEOTIDE SEQUENCE [LARGE SCALE GENOMIC DNA]</scope>
    <source>
        <strain evidence="1 2">12C11_DIV0727</strain>
    </source>
</reference>
<evidence type="ECO:0000313" key="2">
    <source>
        <dbReference type="Proteomes" id="UP000195080"/>
    </source>
</evidence>
<gene>
    <name evidence="1" type="ORF">A5866_000039</name>
</gene>
<dbReference type="Proteomes" id="UP000195080">
    <property type="component" value="Chromosome"/>
</dbReference>
<dbReference type="RefSeq" id="WP_086444717.1">
    <property type="nucleotide sequence ID" value="NZ_CP147248.1"/>
</dbReference>
<protein>
    <recommendedName>
        <fullName evidence="3">Lantibiotic</fullName>
    </recommendedName>
</protein>
<dbReference type="EMBL" id="CP147248">
    <property type="protein sequence ID" value="WYJ84981.1"/>
    <property type="molecule type" value="Genomic_DNA"/>
</dbReference>
<name>A0ABZ2T0Q7_9ENTE</name>
<organism evidence="1 2">
    <name type="scientific">Candidatus Enterococcus lemimoniae</name>
    <dbReference type="NCBI Taxonomy" id="1834167"/>
    <lineage>
        <taxon>Bacteria</taxon>
        <taxon>Bacillati</taxon>
        <taxon>Bacillota</taxon>
        <taxon>Bacilli</taxon>
        <taxon>Lactobacillales</taxon>
        <taxon>Enterococcaceae</taxon>
        <taxon>Enterococcus</taxon>
    </lineage>
</organism>
<reference evidence="2" key="1">
    <citation type="submission" date="2017-05" db="EMBL/GenBank/DDBJ databases">
        <title>The Genome Sequence of EEnterococcus faecalis 9F2_4866.</title>
        <authorList>
            <consortium name="The Broad Institute Genomics Platform"/>
            <consortium name="The Broad Institute Genomic Center for Infectious Diseases"/>
            <person name="Earl A."/>
            <person name="Manson A."/>
            <person name="Schwartman J."/>
            <person name="Gilmore M."/>
            <person name="Abouelleil A."/>
            <person name="Cao P."/>
            <person name="Chapman S."/>
            <person name="Cusick C."/>
            <person name="Shea T."/>
            <person name="Young S."/>
            <person name="Neafsey D."/>
            <person name="Nusbaum C."/>
            <person name="Birren B."/>
        </authorList>
    </citation>
    <scope>NUCLEOTIDE SEQUENCE [LARGE SCALE GENOMIC DNA]</scope>
    <source>
        <strain evidence="2">12C11_DIV0727</strain>
    </source>
</reference>
<dbReference type="NCBIfam" id="NF038161">
    <property type="entry name" value="lant_II_LchA2"/>
    <property type="match status" value="1"/>
</dbReference>
<evidence type="ECO:0008006" key="3">
    <source>
        <dbReference type="Google" id="ProtNLM"/>
    </source>
</evidence>
<evidence type="ECO:0000313" key="1">
    <source>
        <dbReference type="EMBL" id="WYJ84981.1"/>
    </source>
</evidence>
<accession>A0ABZ2T0Q7</accession>
<keyword evidence="2" id="KW-1185">Reference proteome</keyword>